<feature type="region of interest" description="Disordered" evidence="1">
    <location>
        <begin position="589"/>
        <end position="619"/>
    </location>
</feature>
<dbReference type="PANTHER" id="PTHR35391:SF3">
    <property type="entry name" value="FINGER DOMAIN PROTEIN, PUTATIVE (AFU_ORTHOLOGUE AFUA_8G04300)-RELATED"/>
    <property type="match status" value="1"/>
</dbReference>
<feature type="region of interest" description="Disordered" evidence="1">
    <location>
        <begin position="633"/>
        <end position="658"/>
    </location>
</feature>
<dbReference type="OrthoDB" id="5412071at2759"/>
<dbReference type="PANTHER" id="PTHR35391">
    <property type="entry name" value="C2H2-TYPE DOMAIN-CONTAINING PROTEIN-RELATED"/>
    <property type="match status" value="1"/>
</dbReference>
<dbReference type="Proteomes" id="UP000277580">
    <property type="component" value="Unassembled WGS sequence"/>
</dbReference>
<feature type="region of interest" description="Disordered" evidence="1">
    <location>
        <begin position="534"/>
        <end position="569"/>
    </location>
</feature>
<evidence type="ECO:0000259" key="2">
    <source>
        <dbReference type="PROSITE" id="PS00028"/>
    </source>
</evidence>
<reference evidence="3 4" key="1">
    <citation type="journal article" date="2018" name="Nat. Ecol. Evol.">
        <title>Pezizomycetes genomes reveal the molecular basis of ectomycorrhizal truffle lifestyle.</title>
        <authorList>
            <person name="Murat C."/>
            <person name="Payen T."/>
            <person name="Noel B."/>
            <person name="Kuo A."/>
            <person name="Morin E."/>
            <person name="Chen J."/>
            <person name="Kohler A."/>
            <person name="Krizsan K."/>
            <person name="Balestrini R."/>
            <person name="Da Silva C."/>
            <person name="Montanini B."/>
            <person name="Hainaut M."/>
            <person name="Levati E."/>
            <person name="Barry K.W."/>
            <person name="Belfiori B."/>
            <person name="Cichocki N."/>
            <person name="Clum A."/>
            <person name="Dockter R.B."/>
            <person name="Fauchery L."/>
            <person name="Guy J."/>
            <person name="Iotti M."/>
            <person name="Le Tacon F."/>
            <person name="Lindquist E.A."/>
            <person name="Lipzen A."/>
            <person name="Malagnac F."/>
            <person name="Mello A."/>
            <person name="Molinier V."/>
            <person name="Miyauchi S."/>
            <person name="Poulain J."/>
            <person name="Riccioni C."/>
            <person name="Rubini A."/>
            <person name="Sitrit Y."/>
            <person name="Splivallo R."/>
            <person name="Traeger S."/>
            <person name="Wang M."/>
            <person name="Zifcakova L."/>
            <person name="Wipf D."/>
            <person name="Zambonelli A."/>
            <person name="Paolocci F."/>
            <person name="Nowrousian M."/>
            <person name="Ottonello S."/>
            <person name="Baldrian P."/>
            <person name="Spatafora J.W."/>
            <person name="Henrissat B."/>
            <person name="Nagy L.G."/>
            <person name="Aury J.M."/>
            <person name="Wincker P."/>
            <person name="Grigoriev I.V."/>
            <person name="Bonfante P."/>
            <person name="Martin F.M."/>
        </authorList>
    </citation>
    <scope>NUCLEOTIDE SEQUENCE [LARGE SCALE GENOMIC DNA]</scope>
    <source>
        <strain evidence="3 4">CCBAS932</strain>
    </source>
</reference>
<evidence type="ECO:0000256" key="1">
    <source>
        <dbReference type="SAM" id="MobiDB-lite"/>
    </source>
</evidence>
<feature type="compositionally biased region" description="Polar residues" evidence="1">
    <location>
        <begin position="591"/>
        <end position="613"/>
    </location>
</feature>
<dbReference type="InterPro" id="IPR013087">
    <property type="entry name" value="Znf_C2H2_type"/>
</dbReference>
<keyword evidence="4" id="KW-1185">Reference proteome</keyword>
<accession>A0A3N4L442</accession>
<name>A0A3N4L442_9PEZI</name>
<dbReference type="EMBL" id="ML119105">
    <property type="protein sequence ID" value="RPB17674.1"/>
    <property type="molecule type" value="Genomic_DNA"/>
</dbReference>
<feature type="domain" description="C2H2-type" evidence="2">
    <location>
        <begin position="443"/>
        <end position="465"/>
    </location>
</feature>
<feature type="compositionally biased region" description="Low complexity" evidence="1">
    <location>
        <begin position="367"/>
        <end position="384"/>
    </location>
</feature>
<feature type="compositionally biased region" description="Polar residues" evidence="1">
    <location>
        <begin position="346"/>
        <end position="357"/>
    </location>
</feature>
<protein>
    <recommendedName>
        <fullName evidence="2">C2H2-type domain-containing protein</fullName>
    </recommendedName>
</protein>
<proteinExistence type="predicted"/>
<gene>
    <name evidence="3" type="ORF">P167DRAFT_7216</name>
</gene>
<dbReference type="PROSITE" id="PS00028">
    <property type="entry name" value="ZINC_FINGER_C2H2_1"/>
    <property type="match status" value="1"/>
</dbReference>
<dbReference type="STRING" id="1392247.A0A3N4L442"/>
<feature type="region of interest" description="Disordered" evidence="1">
    <location>
        <begin position="327"/>
        <end position="396"/>
    </location>
</feature>
<feature type="compositionally biased region" description="Basic and acidic residues" evidence="1">
    <location>
        <begin position="327"/>
        <end position="336"/>
    </location>
</feature>
<sequence>MYYIIQELFVFCISTYKASIPSSSHKVGEDKDRAKLQEEVGRLLLWGDSYAVSEGKLDILFENTKNKYLRKSTVILLYSIARTLNTYFSNINVQSPTGLYGVPISPSLRSNIIAAHINNALTIQQVPTEESIDQTCGEGSIKELLQTCNDRTKRNTESPTHEEIHKVNLSKPPTMLDLEDLLGLVQTLMPDIASLVGQESINDSRSNSDSDCGPPEFDLLEVVGDLGDSLDSLFDFIPSIDELFPIEEEEDILVEKLHEKIQLPPAEPISPIYGAATQSYRIAIRSKFPKMNDHLIETLAELNWERIERIRSRRFAEKNILTGQETKDRKSYEKILPDSVTGDSGPISQDSLGSSKTDPLLECASGAPALTPRPTTPPVRTLNPIPSNKTPAQKTRDDLASLRPYSCLFSYCPWKSITYARRDDWVAHEFEHHRPHNAFEWHCSDTCAKVFGEREEFVRHVLEDHLEGAVIESDINDIVENRKVKISKACNDRISCPFCCEVIPETKESIELHIGTHMDEIALMALSASLENKSTKSAKHESNISKNLPIPQVLNNQSSPSSQQSRPTFNAVTADTSQTLAYIPTADPLITRSTHPSSPPGMSTTFWTLNQEDNNLDPDSLSPRRTNTNILFNSPTQAGHQHISDDESYDTEFGGAEH</sequence>
<dbReference type="AlphaFoldDB" id="A0A3N4L442"/>
<dbReference type="InParanoid" id="A0A3N4L442"/>
<dbReference type="SMART" id="SM00355">
    <property type="entry name" value="ZnF_C2H2"/>
    <property type="match status" value="3"/>
</dbReference>
<evidence type="ECO:0000313" key="4">
    <source>
        <dbReference type="Proteomes" id="UP000277580"/>
    </source>
</evidence>
<organism evidence="3 4">
    <name type="scientific">Morchella conica CCBAS932</name>
    <dbReference type="NCBI Taxonomy" id="1392247"/>
    <lineage>
        <taxon>Eukaryota</taxon>
        <taxon>Fungi</taxon>
        <taxon>Dikarya</taxon>
        <taxon>Ascomycota</taxon>
        <taxon>Pezizomycotina</taxon>
        <taxon>Pezizomycetes</taxon>
        <taxon>Pezizales</taxon>
        <taxon>Morchellaceae</taxon>
        <taxon>Morchella</taxon>
    </lineage>
</organism>
<evidence type="ECO:0000313" key="3">
    <source>
        <dbReference type="EMBL" id="RPB17674.1"/>
    </source>
</evidence>